<dbReference type="Proteomes" id="UP000789920">
    <property type="component" value="Unassembled WGS sequence"/>
</dbReference>
<name>A0ACA9SHK9_9GLOM</name>
<dbReference type="EMBL" id="CAJVQC010121986">
    <property type="protein sequence ID" value="CAG8838892.1"/>
    <property type="molecule type" value="Genomic_DNA"/>
</dbReference>
<keyword evidence="2" id="KW-1185">Reference proteome</keyword>
<reference evidence="1" key="1">
    <citation type="submission" date="2021-06" db="EMBL/GenBank/DDBJ databases">
        <authorList>
            <person name="Kallberg Y."/>
            <person name="Tangrot J."/>
            <person name="Rosling A."/>
        </authorList>
    </citation>
    <scope>NUCLEOTIDE SEQUENCE</scope>
    <source>
        <strain evidence="1">MA461A</strain>
    </source>
</reference>
<proteinExistence type="predicted"/>
<organism evidence="1 2">
    <name type="scientific">Racocetra persica</name>
    <dbReference type="NCBI Taxonomy" id="160502"/>
    <lineage>
        <taxon>Eukaryota</taxon>
        <taxon>Fungi</taxon>
        <taxon>Fungi incertae sedis</taxon>
        <taxon>Mucoromycota</taxon>
        <taxon>Glomeromycotina</taxon>
        <taxon>Glomeromycetes</taxon>
        <taxon>Diversisporales</taxon>
        <taxon>Gigasporaceae</taxon>
        <taxon>Racocetra</taxon>
    </lineage>
</organism>
<accession>A0ACA9SHK9</accession>
<feature type="non-terminal residue" evidence="1">
    <location>
        <position position="67"/>
    </location>
</feature>
<evidence type="ECO:0000313" key="1">
    <source>
        <dbReference type="EMBL" id="CAG8838892.1"/>
    </source>
</evidence>
<evidence type="ECO:0000313" key="2">
    <source>
        <dbReference type="Proteomes" id="UP000789920"/>
    </source>
</evidence>
<comment type="caution">
    <text evidence="1">The sequence shown here is derived from an EMBL/GenBank/DDBJ whole genome shotgun (WGS) entry which is preliminary data.</text>
</comment>
<sequence>MGPDVDTELPFRYYPLYLLFEENTMFEEDILFKENTLFEENALFKEDALVEKNVLFEGDFISKTHSI</sequence>
<protein>
    <submittedName>
        <fullName evidence="1">26254_t:CDS:1</fullName>
    </submittedName>
</protein>
<gene>
    <name evidence="1" type="ORF">RPERSI_LOCUS30842</name>
</gene>